<dbReference type="AlphaFoldDB" id="A0A9X2F6R3"/>
<sequence length="315" mass="35783">MSLPPTPSSSAREALRQFLAALYDPRDLVEVRPIEIWDGPTGRESRPLSAMRRWLSPAELLSSMAELYALNLDRNANIFMGVNPRKAAGGGTKHSVERCRCVWAEVDRVSAEGAALAWRQARLPTPSIVVASGNGVHGYWLLDEPLWFPTLPSRRRFESMLKTLYRDLKADATSDVSRLLRLPGFWNVKNRRHGSRPLPCTLVHCRSGLRYPLHTFDRWMQKKPRATTSPPSGKATTSINDVRVQQLTARLDLDVADRSARDFAIICELLRLGLTKRDIWPLVRDKSKFRCRGRDYFLRTVYNAAFHADYLAALD</sequence>
<evidence type="ECO:0000313" key="1">
    <source>
        <dbReference type="EMBL" id="MCO6042693.1"/>
    </source>
</evidence>
<dbReference type="Gene3D" id="3.30.70.1790">
    <property type="entry name" value="RepB DNA-primase, N-terminal domain"/>
    <property type="match status" value="1"/>
</dbReference>
<gene>
    <name evidence="1" type="ORF">NG895_02125</name>
</gene>
<evidence type="ECO:0000313" key="2">
    <source>
        <dbReference type="Proteomes" id="UP001155241"/>
    </source>
</evidence>
<protein>
    <submittedName>
        <fullName evidence="1">RepB family DNA primase</fullName>
    </submittedName>
</protein>
<name>A0A9X2F6R3_9BACT</name>
<reference evidence="1" key="1">
    <citation type="submission" date="2022-06" db="EMBL/GenBank/DDBJ databases">
        <title>Aeoliella straminimaris, a novel planctomycete from sediments.</title>
        <authorList>
            <person name="Vitorino I.R."/>
            <person name="Lage O.M."/>
        </authorList>
    </citation>
    <scope>NUCLEOTIDE SEQUENCE</scope>
    <source>
        <strain evidence="1">ICT_H6.2</strain>
    </source>
</reference>
<dbReference type="EMBL" id="JAMXLR010000006">
    <property type="protein sequence ID" value="MCO6042693.1"/>
    <property type="molecule type" value="Genomic_DNA"/>
</dbReference>
<keyword evidence="2" id="KW-1185">Reference proteome</keyword>
<accession>A0A9X2F6R3</accession>
<organism evidence="1 2">
    <name type="scientific">Aeoliella straminimaris</name>
    <dbReference type="NCBI Taxonomy" id="2954799"/>
    <lineage>
        <taxon>Bacteria</taxon>
        <taxon>Pseudomonadati</taxon>
        <taxon>Planctomycetota</taxon>
        <taxon>Planctomycetia</taxon>
        <taxon>Pirellulales</taxon>
        <taxon>Lacipirellulaceae</taxon>
        <taxon>Aeoliella</taxon>
    </lineage>
</organism>
<dbReference type="RefSeq" id="WP_252850789.1">
    <property type="nucleotide sequence ID" value="NZ_JAMXLR010000006.1"/>
</dbReference>
<proteinExistence type="predicted"/>
<comment type="caution">
    <text evidence="1">The sequence shown here is derived from an EMBL/GenBank/DDBJ whole genome shotgun (WGS) entry which is preliminary data.</text>
</comment>
<dbReference type="Proteomes" id="UP001155241">
    <property type="component" value="Unassembled WGS sequence"/>
</dbReference>